<evidence type="ECO:0000313" key="2">
    <source>
        <dbReference type="Proteomes" id="UP000821865"/>
    </source>
</evidence>
<reference evidence="1" key="1">
    <citation type="submission" date="2020-05" db="EMBL/GenBank/DDBJ databases">
        <title>Large-scale comparative analyses of tick genomes elucidate their genetic diversity and vector capacities.</title>
        <authorList>
            <person name="Jia N."/>
            <person name="Wang J."/>
            <person name="Shi W."/>
            <person name="Du L."/>
            <person name="Sun Y."/>
            <person name="Zhan W."/>
            <person name="Jiang J."/>
            <person name="Wang Q."/>
            <person name="Zhang B."/>
            <person name="Ji P."/>
            <person name="Sakyi L.B."/>
            <person name="Cui X."/>
            <person name="Yuan T."/>
            <person name="Jiang B."/>
            <person name="Yang W."/>
            <person name="Lam T.T.-Y."/>
            <person name="Chang Q."/>
            <person name="Ding S."/>
            <person name="Wang X."/>
            <person name="Zhu J."/>
            <person name="Ruan X."/>
            <person name="Zhao L."/>
            <person name="Wei J."/>
            <person name="Que T."/>
            <person name="Du C."/>
            <person name="Cheng J."/>
            <person name="Dai P."/>
            <person name="Han X."/>
            <person name="Huang E."/>
            <person name="Gao Y."/>
            <person name="Liu J."/>
            <person name="Shao H."/>
            <person name="Ye R."/>
            <person name="Li L."/>
            <person name="Wei W."/>
            <person name="Wang X."/>
            <person name="Wang C."/>
            <person name="Yang T."/>
            <person name="Huo Q."/>
            <person name="Li W."/>
            <person name="Guo W."/>
            <person name="Chen H."/>
            <person name="Zhou L."/>
            <person name="Ni X."/>
            <person name="Tian J."/>
            <person name="Zhou Y."/>
            <person name="Sheng Y."/>
            <person name="Liu T."/>
            <person name="Pan Y."/>
            <person name="Xia L."/>
            <person name="Li J."/>
            <person name="Zhao F."/>
            <person name="Cao W."/>
        </authorList>
    </citation>
    <scope>NUCLEOTIDE SEQUENCE</scope>
    <source>
        <strain evidence="1">Dsil-2018</strain>
    </source>
</reference>
<proteinExistence type="predicted"/>
<dbReference type="EMBL" id="CM023470">
    <property type="protein sequence ID" value="KAH7978717.1"/>
    <property type="molecule type" value="Genomic_DNA"/>
</dbReference>
<name>A0ACB8DVR5_DERSI</name>
<organism evidence="1 2">
    <name type="scientific">Dermacentor silvarum</name>
    <name type="common">Tick</name>
    <dbReference type="NCBI Taxonomy" id="543639"/>
    <lineage>
        <taxon>Eukaryota</taxon>
        <taxon>Metazoa</taxon>
        <taxon>Ecdysozoa</taxon>
        <taxon>Arthropoda</taxon>
        <taxon>Chelicerata</taxon>
        <taxon>Arachnida</taxon>
        <taxon>Acari</taxon>
        <taxon>Parasitiformes</taxon>
        <taxon>Ixodida</taxon>
        <taxon>Ixodoidea</taxon>
        <taxon>Ixodidae</taxon>
        <taxon>Rhipicephalinae</taxon>
        <taxon>Dermacentor</taxon>
    </lineage>
</organism>
<evidence type="ECO:0000313" key="1">
    <source>
        <dbReference type="EMBL" id="KAH7978717.1"/>
    </source>
</evidence>
<dbReference type="Proteomes" id="UP000821865">
    <property type="component" value="Chromosome 1"/>
</dbReference>
<sequence>MGNGSLKTVVDHPHDTNRVIFLSFDPCHVLKNVRNQFLERQLNDGTGVISGVFVQKLYEHQKRSTVKLARNLTRKHVYPSNLEKMNVLRAVQIFSPQIPAAIEHLQQNSTGGARDFKDAGSTVCFMKAMKKWFDIHDTSFNGSSHKAPICRSDDSRLLWLQNDFTSYVEKIQVNSIGSVNDGFTNETYQALLFTTKSTVETTQFLLEQGVSYVLTKKLNSDPIEAIFGKVRSMCGGNDMLDARAVTSALDHIVKLKFAKLNEIKISDVEVEEEATRLSETFDEHLRSLLEYTASPSPSVTYSGLAYLGGYIAKLITDLGLLPPPPLCDMCTDRLSDDITSYGFQTAYRGNMLCRVTISRPSDAFCAFEMHFREFDVEKSSRCDRDFLQIDRDRYCGTMLKGQRKRMVYDTEGNAVMVFKTDESVSGKGFHVRFHQVPCGAAHRDPAATAATTTTAASGILPPGPHKEAVRCNQHFDRQRKFYVQSPNYPSHYLDNQDCRYGITKVGEDVCHLELVFASFDIESSP</sequence>
<gene>
    <name evidence="1" type="ORF">HPB49_006542</name>
</gene>
<keyword evidence="2" id="KW-1185">Reference proteome</keyword>
<comment type="caution">
    <text evidence="1">The sequence shown here is derived from an EMBL/GenBank/DDBJ whole genome shotgun (WGS) entry which is preliminary data.</text>
</comment>
<accession>A0ACB8DVR5</accession>
<protein>
    <submittedName>
        <fullName evidence="1">Uncharacterized protein</fullName>
    </submittedName>
</protein>